<dbReference type="InterPro" id="IPR037069">
    <property type="entry name" value="AcylCoA_DH/ox_N_sf"/>
</dbReference>
<dbReference type="GO" id="GO:0016627">
    <property type="term" value="F:oxidoreductase activity, acting on the CH-CH group of donors"/>
    <property type="evidence" value="ECO:0007669"/>
    <property type="project" value="InterPro"/>
</dbReference>
<feature type="domain" description="Acyl-CoA dehydrogenase/oxidase N-terminal" evidence="8">
    <location>
        <begin position="25"/>
        <end position="95"/>
    </location>
</feature>
<gene>
    <name evidence="9" type="ORF">D0Z70_06245</name>
</gene>
<dbReference type="InterPro" id="IPR009075">
    <property type="entry name" value="AcylCo_DH/oxidase_C"/>
</dbReference>
<feature type="domain" description="Acyl-CoA oxidase/dehydrogenase middle" evidence="7">
    <location>
        <begin position="137"/>
        <end position="226"/>
    </location>
</feature>
<evidence type="ECO:0000256" key="1">
    <source>
        <dbReference type="ARBA" id="ARBA00001974"/>
    </source>
</evidence>
<sequence length="397" mass="42561">MASQPILLDTLSSAAPVSADLLDRVTRQLAATAEAYDRSGEFPRANFDLLAREGLIGLTVSRDLGGRGASLSDAIRVLGAVAKGEPSTALILFMTYHYHASHAKNGGRAQGWPKDIYERLARDAVAGRGLIGGLRVEPELGTPVRGGLPATVARRTADGWAISGTKIYSTGSTGLDWFSVWARTDEQNPRVGNFLVKADSAGIEIEPVWDHLGMRATVSHAVHFTDTPTPLDHAVDIRRPEQWASAAADPGLAIWNALSISTIYDGVARAARDWLRAYLNDRVPTNLGASLATLPRVQEKFGEIEALLQVNRTLIRDAAARHDAGDPPGAVEVNSIKYVATANAIRAVEIGLELTGNPGISRKNPLERHYRDVLCSRIHSPQTDTILIAAGRAALGN</sequence>
<comment type="caution">
    <text evidence="9">The sequence shown here is derived from an EMBL/GenBank/DDBJ whole genome shotgun (WGS) entry which is preliminary data.</text>
</comment>
<keyword evidence="10" id="KW-1185">Reference proteome</keyword>
<keyword evidence="3 5" id="KW-0285">Flavoprotein</keyword>
<dbReference type="Gene3D" id="1.20.140.10">
    <property type="entry name" value="Butyryl-CoA Dehydrogenase, subunit A, domain 3"/>
    <property type="match status" value="1"/>
</dbReference>
<feature type="domain" description="Acyl-CoA dehydrogenase/oxidase C-terminal" evidence="6">
    <location>
        <begin position="263"/>
        <end position="378"/>
    </location>
</feature>
<keyword evidence="4 5" id="KW-0274">FAD</keyword>
<evidence type="ECO:0000313" key="9">
    <source>
        <dbReference type="EMBL" id="RJG56246.1"/>
    </source>
</evidence>
<dbReference type="PIRSF" id="PIRSF016578">
    <property type="entry name" value="HsaA"/>
    <property type="match status" value="1"/>
</dbReference>
<dbReference type="Pfam" id="PF00441">
    <property type="entry name" value="Acyl-CoA_dh_1"/>
    <property type="match status" value="1"/>
</dbReference>
<organism evidence="9 10">
    <name type="scientific">Sphingobium terrigena</name>
    <dbReference type="NCBI Taxonomy" id="2304063"/>
    <lineage>
        <taxon>Bacteria</taxon>
        <taxon>Pseudomonadati</taxon>
        <taxon>Pseudomonadota</taxon>
        <taxon>Alphaproteobacteria</taxon>
        <taxon>Sphingomonadales</taxon>
        <taxon>Sphingomonadaceae</taxon>
        <taxon>Sphingobium</taxon>
    </lineage>
</organism>
<evidence type="ECO:0000259" key="6">
    <source>
        <dbReference type="Pfam" id="PF00441"/>
    </source>
</evidence>
<dbReference type="Gene3D" id="2.40.110.10">
    <property type="entry name" value="Butyryl-CoA Dehydrogenase, subunit A, domain 2"/>
    <property type="match status" value="1"/>
</dbReference>
<dbReference type="EMBL" id="QVRA01000004">
    <property type="protein sequence ID" value="RJG56246.1"/>
    <property type="molecule type" value="Genomic_DNA"/>
</dbReference>
<evidence type="ECO:0000259" key="7">
    <source>
        <dbReference type="Pfam" id="PF02770"/>
    </source>
</evidence>
<dbReference type="RefSeq" id="WP_119744581.1">
    <property type="nucleotide sequence ID" value="NZ_QVRA01000004.1"/>
</dbReference>
<dbReference type="GO" id="GO:0050660">
    <property type="term" value="F:flavin adenine dinucleotide binding"/>
    <property type="evidence" value="ECO:0007669"/>
    <property type="project" value="InterPro"/>
</dbReference>
<dbReference type="Pfam" id="PF02770">
    <property type="entry name" value="Acyl-CoA_dh_M"/>
    <property type="match status" value="1"/>
</dbReference>
<protein>
    <submittedName>
        <fullName evidence="9">Acyl-CoA dehydrogenase</fullName>
    </submittedName>
</protein>
<dbReference type="CDD" id="cd00567">
    <property type="entry name" value="ACAD"/>
    <property type="match status" value="1"/>
</dbReference>
<dbReference type="InterPro" id="IPR046373">
    <property type="entry name" value="Acyl-CoA_Oxase/DH_mid-dom_sf"/>
</dbReference>
<evidence type="ECO:0000256" key="3">
    <source>
        <dbReference type="ARBA" id="ARBA00022630"/>
    </source>
</evidence>
<dbReference type="InterPro" id="IPR013786">
    <property type="entry name" value="AcylCoA_DH/ox_N"/>
</dbReference>
<evidence type="ECO:0000256" key="2">
    <source>
        <dbReference type="ARBA" id="ARBA00009347"/>
    </source>
</evidence>
<dbReference type="Proteomes" id="UP000283469">
    <property type="component" value="Unassembled WGS sequence"/>
</dbReference>
<dbReference type="Gene3D" id="1.10.540.10">
    <property type="entry name" value="Acyl-CoA dehydrogenase/oxidase, N-terminal domain"/>
    <property type="match status" value="1"/>
</dbReference>
<dbReference type="SUPFAM" id="SSF56645">
    <property type="entry name" value="Acyl-CoA dehydrogenase NM domain-like"/>
    <property type="match status" value="1"/>
</dbReference>
<dbReference type="InterPro" id="IPR006091">
    <property type="entry name" value="Acyl-CoA_Oxase/DH_mid-dom"/>
</dbReference>
<proteinExistence type="inferred from homology"/>
<evidence type="ECO:0000256" key="4">
    <source>
        <dbReference type="ARBA" id="ARBA00022827"/>
    </source>
</evidence>
<evidence type="ECO:0000256" key="5">
    <source>
        <dbReference type="RuleBase" id="RU362125"/>
    </source>
</evidence>
<reference evidence="9 10" key="1">
    <citation type="submission" date="2018-08" db="EMBL/GenBank/DDBJ databases">
        <title>Sphingobium sp. EO9.</title>
        <authorList>
            <person name="Park Y."/>
            <person name="Kim K.H."/>
            <person name="Jeon C.O."/>
        </authorList>
    </citation>
    <scope>NUCLEOTIDE SEQUENCE [LARGE SCALE GENOMIC DNA]</scope>
    <source>
        <strain evidence="9 10">EO9</strain>
    </source>
</reference>
<dbReference type="PANTHER" id="PTHR43831:SF1">
    <property type="entry name" value="ISOBUTYRYL-COA DEHYDROGENASE, MITOCHONDRIAL"/>
    <property type="match status" value="1"/>
</dbReference>
<dbReference type="Pfam" id="PF02771">
    <property type="entry name" value="Acyl-CoA_dh_N"/>
    <property type="match status" value="1"/>
</dbReference>
<accession>A0A418YVL1</accession>
<dbReference type="InterPro" id="IPR036250">
    <property type="entry name" value="AcylCo_DH-like_C"/>
</dbReference>
<dbReference type="PANTHER" id="PTHR43831">
    <property type="entry name" value="ISOBUTYRYL-COA DEHYDROGENASE"/>
    <property type="match status" value="1"/>
</dbReference>
<evidence type="ECO:0000259" key="8">
    <source>
        <dbReference type="Pfam" id="PF02771"/>
    </source>
</evidence>
<dbReference type="InterPro" id="IPR052547">
    <property type="entry name" value="Mito_Isobutyryl-CoADH"/>
</dbReference>
<dbReference type="InterPro" id="IPR009100">
    <property type="entry name" value="AcylCoA_DH/oxidase_NM_dom_sf"/>
</dbReference>
<dbReference type="AlphaFoldDB" id="A0A418YVL1"/>
<keyword evidence="5" id="KW-0560">Oxidoreductase</keyword>
<comment type="cofactor">
    <cofactor evidence="1 5">
        <name>FAD</name>
        <dbReference type="ChEBI" id="CHEBI:57692"/>
    </cofactor>
</comment>
<dbReference type="SUPFAM" id="SSF47203">
    <property type="entry name" value="Acyl-CoA dehydrogenase C-terminal domain-like"/>
    <property type="match status" value="1"/>
</dbReference>
<comment type="similarity">
    <text evidence="2 5">Belongs to the acyl-CoA dehydrogenase family.</text>
</comment>
<evidence type="ECO:0000313" key="10">
    <source>
        <dbReference type="Proteomes" id="UP000283469"/>
    </source>
</evidence>
<dbReference type="OrthoDB" id="7316074at2"/>
<name>A0A418YVL1_9SPHN</name>